<evidence type="ECO:0000256" key="2">
    <source>
        <dbReference type="ARBA" id="ARBA00023315"/>
    </source>
</evidence>
<keyword evidence="1" id="KW-0808">Transferase</keyword>
<dbReference type="PROSITE" id="PS51186">
    <property type="entry name" value="GNAT"/>
    <property type="match status" value="1"/>
</dbReference>
<dbReference type="EMBL" id="JACJHR010000020">
    <property type="protein sequence ID" value="MBB2500652.1"/>
    <property type="molecule type" value="Genomic_DNA"/>
</dbReference>
<dbReference type="InterPro" id="IPR051531">
    <property type="entry name" value="N-acetyltransferase"/>
</dbReference>
<evidence type="ECO:0000313" key="6">
    <source>
        <dbReference type="Proteomes" id="UP000550260"/>
    </source>
</evidence>
<gene>
    <name evidence="5" type="ORF">H5411_16140</name>
</gene>
<proteinExistence type="inferred from homology"/>
<dbReference type="PANTHER" id="PTHR43792">
    <property type="entry name" value="GNAT FAMILY, PUTATIVE (AFU_ORTHOLOGUE AFUA_3G00765)-RELATED-RELATED"/>
    <property type="match status" value="1"/>
</dbReference>
<dbReference type="RefSeq" id="WP_183124273.1">
    <property type="nucleotide sequence ID" value="NZ_JACJHR010000020.1"/>
</dbReference>
<reference evidence="5 6" key="1">
    <citation type="submission" date="2020-08" db="EMBL/GenBank/DDBJ databases">
        <title>Amycolatopsis echigonensis JCM 21831.</title>
        <authorList>
            <person name="Tedsree N."/>
            <person name="Kuncharoen N."/>
            <person name="Likhitwitayawuid K."/>
            <person name="Tanasupawat S."/>
        </authorList>
    </citation>
    <scope>NUCLEOTIDE SEQUENCE [LARGE SCALE GENOMIC DNA]</scope>
    <source>
        <strain evidence="5 6">JCM 21831</strain>
    </source>
</reference>
<dbReference type="Proteomes" id="UP000550260">
    <property type="component" value="Unassembled WGS sequence"/>
</dbReference>
<evidence type="ECO:0000256" key="3">
    <source>
        <dbReference type="ARBA" id="ARBA00038502"/>
    </source>
</evidence>
<dbReference type="Gene3D" id="3.40.630.30">
    <property type="match status" value="1"/>
</dbReference>
<protein>
    <submittedName>
        <fullName evidence="5">GNAT family N-acetyltransferase</fullName>
    </submittedName>
</protein>
<evidence type="ECO:0000259" key="4">
    <source>
        <dbReference type="PROSITE" id="PS51186"/>
    </source>
</evidence>
<sequence>MNRVILRTLTEADRARVHEILSAPEVAQWWGDPDEETDGLLAEGEDQTYAIEYEGHTVGVIQSWEELTRRYRHAGIDLAVHPDYYGLGLGAEAIRILAQRLFDQGHHRITIDPAAANVRAIHVYEKLGFRRVGILRDYEQGLDGTWHDGLLMDLLKGELKGQPNELR</sequence>
<feature type="domain" description="N-acetyltransferase" evidence="4">
    <location>
        <begin position="4"/>
        <end position="157"/>
    </location>
</feature>
<dbReference type="InterPro" id="IPR016181">
    <property type="entry name" value="Acyl_CoA_acyltransferase"/>
</dbReference>
<dbReference type="SUPFAM" id="SSF55729">
    <property type="entry name" value="Acyl-CoA N-acyltransferases (Nat)"/>
    <property type="match status" value="1"/>
</dbReference>
<dbReference type="AlphaFoldDB" id="A0A8E1VYS8"/>
<dbReference type="CDD" id="cd04301">
    <property type="entry name" value="NAT_SF"/>
    <property type="match status" value="1"/>
</dbReference>
<accession>A0A8E1VYS8</accession>
<dbReference type="PANTHER" id="PTHR43792:SF8">
    <property type="entry name" value="[RIBOSOMAL PROTEIN US5]-ALANINE N-ACETYLTRANSFERASE"/>
    <property type="match status" value="1"/>
</dbReference>
<organism evidence="5 6">
    <name type="scientific">Amycolatopsis echigonensis</name>
    <dbReference type="NCBI Taxonomy" id="2576905"/>
    <lineage>
        <taxon>Bacteria</taxon>
        <taxon>Bacillati</taxon>
        <taxon>Actinomycetota</taxon>
        <taxon>Actinomycetes</taxon>
        <taxon>Pseudonocardiales</taxon>
        <taxon>Pseudonocardiaceae</taxon>
        <taxon>Amycolatopsis</taxon>
    </lineage>
</organism>
<comment type="similarity">
    <text evidence="3">Belongs to the acetyltransferase family. RimJ subfamily.</text>
</comment>
<dbReference type="InterPro" id="IPR000182">
    <property type="entry name" value="GNAT_dom"/>
</dbReference>
<evidence type="ECO:0000256" key="1">
    <source>
        <dbReference type="ARBA" id="ARBA00022679"/>
    </source>
</evidence>
<dbReference type="Pfam" id="PF00583">
    <property type="entry name" value="Acetyltransf_1"/>
    <property type="match status" value="1"/>
</dbReference>
<name>A0A8E1VYS8_9PSEU</name>
<comment type="caution">
    <text evidence="5">The sequence shown here is derived from an EMBL/GenBank/DDBJ whole genome shotgun (WGS) entry which is preliminary data.</text>
</comment>
<evidence type="ECO:0000313" key="5">
    <source>
        <dbReference type="EMBL" id="MBB2500652.1"/>
    </source>
</evidence>
<keyword evidence="2" id="KW-0012">Acyltransferase</keyword>
<dbReference type="GO" id="GO:0016747">
    <property type="term" value="F:acyltransferase activity, transferring groups other than amino-acyl groups"/>
    <property type="evidence" value="ECO:0007669"/>
    <property type="project" value="InterPro"/>
</dbReference>